<feature type="region of interest" description="Disordered" evidence="5">
    <location>
        <begin position="1"/>
        <end position="136"/>
    </location>
</feature>
<comment type="caution">
    <text evidence="7">The sequence shown here is derived from an EMBL/GenBank/DDBJ whole genome shotgun (WGS) entry which is preliminary data.</text>
</comment>
<dbReference type="EMBL" id="NHOQ01000621">
    <property type="protein sequence ID" value="PWA29305.1"/>
    <property type="molecule type" value="Genomic_DNA"/>
</dbReference>
<reference evidence="7 8" key="1">
    <citation type="journal article" date="2018" name="G3 (Bethesda)">
        <title>A High-Quality Reference Genome for the Invasive Mosquitofish Gambusia affinis Using a Chicago Library.</title>
        <authorList>
            <person name="Hoffberg S.L."/>
            <person name="Troendle N.J."/>
            <person name="Glenn T.C."/>
            <person name="Mahmud O."/>
            <person name="Louha S."/>
            <person name="Chalopin D."/>
            <person name="Bennetzen J.L."/>
            <person name="Mauricio R."/>
        </authorList>
    </citation>
    <scope>NUCLEOTIDE SEQUENCE [LARGE SCALE GENOMIC DNA]</scope>
    <source>
        <strain evidence="7">NE01/NJP1002.9</strain>
        <tissue evidence="7">Muscle</tissue>
    </source>
</reference>
<keyword evidence="3 4" id="KW-0862">Zinc</keyword>
<dbReference type="AlphaFoldDB" id="A0A315W106"/>
<dbReference type="Pfam" id="PF22623">
    <property type="entry name" value="zf-CCCH_9"/>
    <property type="match status" value="1"/>
</dbReference>
<dbReference type="InterPro" id="IPR036855">
    <property type="entry name" value="Znf_CCCH_sf"/>
</dbReference>
<dbReference type="GO" id="GO:0008270">
    <property type="term" value="F:zinc ion binding"/>
    <property type="evidence" value="ECO:0007669"/>
    <property type="project" value="UniProtKB-KW"/>
</dbReference>
<feature type="compositionally biased region" description="Basic and acidic residues" evidence="5">
    <location>
        <begin position="272"/>
        <end position="290"/>
    </location>
</feature>
<evidence type="ECO:0000256" key="4">
    <source>
        <dbReference type="PROSITE-ProRule" id="PRU00723"/>
    </source>
</evidence>
<dbReference type="Gene3D" id="4.10.1000.10">
    <property type="entry name" value="Zinc finger, CCCH-type"/>
    <property type="match status" value="1"/>
</dbReference>
<evidence type="ECO:0000256" key="1">
    <source>
        <dbReference type="ARBA" id="ARBA00022723"/>
    </source>
</evidence>
<dbReference type="PROSITE" id="PS50103">
    <property type="entry name" value="ZF_C3H1"/>
    <property type="match status" value="1"/>
</dbReference>
<evidence type="ECO:0000256" key="3">
    <source>
        <dbReference type="ARBA" id="ARBA00022833"/>
    </source>
</evidence>
<feature type="compositionally biased region" description="Basic and acidic residues" evidence="5">
    <location>
        <begin position="245"/>
        <end position="255"/>
    </location>
</feature>
<feature type="compositionally biased region" description="Low complexity" evidence="5">
    <location>
        <begin position="794"/>
        <end position="805"/>
    </location>
</feature>
<evidence type="ECO:0000313" key="7">
    <source>
        <dbReference type="EMBL" id="PWA29305.1"/>
    </source>
</evidence>
<feature type="compositionally biased region" description="Basic and acidic residues" evidence="5">
    <location>
        <begin position="125"/>
        <end position="136"/>
    </location>
</feature>
<evidence type="ECO:0000259" key="6">
    <source>
        <dbReference type="PROSITE" id="PS50103"/>
    </source>
</evidence>
<organism evidence="7 8">
    <name type="scientific">Gambusia affinis</name>
    <name type="common">Western mosquitofish</name>
    <name type="synonym">Heterandria affinis</name>
    <dbReference type="NCBI Taxonomy" id="33528"/>
    <lineage>
        <taxon>Eukaryota</taxon>
        <taxon>Metazoa</taxon>
        <taxon>Chordata</taxon>
        <taxon>Craniata</taxon>
        <taxon>Vertebrata</taxon>
        <taxon>Euteleostomi</taxon>
        <taxon>Actinopterygii</taxon>
        <taxon>Neopterygii</taxon>
        <taxon>Teleostei</taxon>
        <taxon>Neoteleostei</taxon>
        <taxon>Acanthomorphata</taxon>
        <taxon>Ovalentaria</taxon>
        <taxon>Atherinomorphae</taxon>
        <taxon>Cyprinodontiformes</taxon>
        <taxon>Poeciliidae</taxon>
        <taxon>Poeciliinae</taxon>
        <taxon>Gambusia</taxon>
    </lineage>
</organism>
<feature type="zinc finger region" description="C3H1-type" evidence="4">
    <location>
        <begin position="180"/>
        <end position="208"/>
    </location>
</feature>
<evidence type="ECO:0000256" key="2">
    <source>
        <dbReference type="ARBA" id="ARBA00022771"/>
    </source>
</evidence>
<feature type="region of interest" description="Disordered" evidence="5">
    <location>
        <begin position="791"/>
        <end position="823"/>
    </location>
</feature>
<dbReference type="SUPFAM" id="SSF90229">
    <property type="entry name" value="CCCH zinc finger"/>
    <property type="match status" value="1"/>
</dbReference>
<dbReference type="SMART" id="SM00356">
    <property type="entry name" value="ZnF_C3H1"/>
    <property type="match status" value="2"/>
</dbReference>
<feature type="compositionally biased region" description="Polar residues" evidence="5">
    <location>
        <begin position="640"/>
        <end position="650"/>
    </location>
</feature>
<sequence>MAFANLFSGLSAMREDAGSPGKSDVTSSNRTENGSRRRKRKTQWEIPGSYKKRCHQFQSKDNFASWSKPCQKQVTESERSSPAQKHNQSFNSTYNRSQNSNGQNYQTKRKKKKINHWRKKGKNQHHNDRGPRPIKEEKPKFMTQEFKDQNTLLVDGRLVCRHFLFGRCIKEDQCQLEHFQAQSFPCKFFHRKGNCLQEGNCRFSHEPLNDVTEKLLEQALEQEKAFYQLAKANKEESSEQQADAQETKPAGENKNPDFISQPLRPSFYNSTDAEKEPLEQPDVTEQRASDADQPPSSSSNTQNQQEPVCYSVEAVLGPQLSRTFFSFSKTPASQDSSSAPHPPTSSDRPCPNQPEALYSVEAAFNSYKSADKSSNSQTPDRPREQTVCCVPHVISEKIQAPPFRKEEACSSLRIIEDRCQQTLPKSLSCLEVENRLISDSLPVLSHTSGEEMEGQKACIKPKLLHRPELSAFSRSREIKDSLAGTKPSEASTGQECPLKHPKPNLSKGRGAVPDEPVITCHKRRETADVGVHHFELSKILPNFKKKHSDARPATLDHHSCKNVIKSISDTTNQGDFSSEMNKTGNRTFSSLFASPLIDGVTPGSNSLTAVMRPQQSVDVQVPSLPFLSLFASPLRENSPFFPSSKSQTAESAAPPCRKKLGESAASKSKRIDSDRRCFPSQVRMHHRRASSESSQSSTTENDAVKRPSATVCSILSGSPGEPFSSRTNRNRPDVSSPKDTSAPSVLKSLFVQLRPYPEDREQKGSSHSRDHLLRRLADQQPPLSAIARLSPVQSDGSVSSAGPSSTQQPSPLGAAAAQKPGTWTDADFSARRRRTFGNSCSGFQTTVKLKGPLGSSVVDRQPKEPQQLLVLRVNEVSRLLATVVLQLGVGAQRQQVAEGKPDTGQLTILKRPLTRVVNGVQFDPAGPDETADPLQLAVPDIVLENDVVGEVDAPDRLQGGCTLAGDWKVAALAIQADNQTKLRQSVCFSNHSESPIRRECSATHQNRLWSPCRSERLLQLVVSFIVATIFAIRIIRIFQVLSFKLNEARAAPSGASGLHKAQQQLTGQLQFDL</sequence>
<proteinExistence type="predicted"/>
<feature type="compositionally biased region" description="Polar residues" evidence="5">
    <location>
        <begin position="56"/>
        <end position="106"/>
    </location>
</feature>
<dbReference type="InterPro" id="IPR054361">
    <property type="entry name" value="Znf-CCCH_ZC3H4/6/8"/>
</dbReference>
<feature type="region of interest" description="Disordered" evidence="5">
    <location>
        <begin position="474"/>
        <end position="514"/>
    </location>
</feature>
<protein>
    <recommendedName>
        <fullName evidence="6">C3H1-type domain-containing protein</fullName>
    </recommendedName>
</protein>
<feature type="domain" description="C3H1-type" evidence="6">
    <location>
        <begin position="180"/>
        <end position="208"/>
    </location>
</feature>
<feature type="region of interest" description="Disordered" evidence="5">
    <location>
        <begin position="328"/>
        <end position="354"/>
    </location>
</feature>
<feature type="compositionally biased region" description="Low complexity" evidence="5">
    <location>
        <begin position="691"/>
        <end position="700"/>
    </location>
</feature>
<dbReference type="STRING" id="33528.ENSGAFP00000011269"/>
<feature type="compositionally biased region" description="Polar residues" evidence="5">
    <location>
        <begin position="328"/>
        <end position="347"/>
    </location>
</feature>
<feature type="region of interest" description="Disordered" evidence="5">
    <location>
        <begin position="231"/>
        <end position="306"/>
    </location>
</feature>
<feature type="region of interest" description="Disordered" evidence="5">
    <location>
        <begin position="639"/>
        <end position="745"/>
    </location>
</feature>
<evidence type="ECO:0000313" key="8">
    <source>
        <dbReference type="Proteomes" id="UP000250572"/>
    </source>
</evidence>
<feature type="compositionally biased region" description="Basic residues" evidence="5">
    <location>
        <begin position="107"/>
        <end position="124"/>
    </location>
</feature>
<keyword evidence="2 4" id="KW-0863">Zinc-finger</keyword>
<evidence type="ECO:0000256" key="5">
    <source>
        <dbReference type="SAM" id="MobiDB-lite"/>
    </source>
</evidence>
<keyword evidence="1 4" id="KW-0479">Metal-binding</keyword>
<name>A0A315W106_GAMAF</name>
<feature type="compositionally biased region" description="Low complexity" evidence="5">
    <location>
        <begin position="291"/>
        <end position="305"/>
    </location>
</feature>
<dbReference type="Proteomes" id="UP000250572">
    <property type="component" value="Unassembled WGS sequence"/>
</dbReference>
<gene>
    <name evidence="7" type="ORF">CCH79_00014044</name>
</gene>
<keyword evidence="8" id="KW-1185">Reference proteome</keyword>
<accession>A0A315W106</accession>
<dbReference type="InterPro" id="IPR000571">
    <property type="entry name" value="Znf_CCCH"/>
</dbReference>